<dbReference type="EMBL" id="BIFT01000002">
    <property type="protein sequence ID" value="GCE30354.1"/>
    <property type="molecule type" value="Genomic_DNA"/>
</dbReference>
<dbReference type="AlphaFoldDB" id="A0A402BGE4"/>
<reference evidence="5" key="2">
    <citation type="journal article" date="2019" name="Int. J. Syst. Evol. Microbiol.">
        <title>Tengunoibacter tsumagoiensis gen. nov., sp. nov., Dictyobacter kobayashii sp. nov., Dictyobacter alpinus sp. nov., and description of Dictyobacteraceae fam. nov. within the order Ktedonobacterales isolated from Tengu-no-mugimeshi, a soil-like granular mass of micro-organisms, and emended descriptions of the genera Ktedonobacter and Dictyobacter.</title>
        <authorList>
            <person name="Wang C."/>
            <person name="Zheng Y."/>
            <person name="Sakai Y."/>
            <person name="Toyoda A."/>
            <person name="Minakuchi Y."/>
            <person name="Abe K."/>
            <person name="Yokota A."/>
            <person name="Yabe S."/>
        </authorList>
    </citation>
    <scope>NUCLEOTIDE SEQUENCE</scope>
    <source>
        <strain evidence="5">Uno16</strain>
    </source>
</reference>
<evidence type="ECO:0000313" key="7">
    <source>
        <dbReference type="Proteomes" id="UP000287171"/>
    </source>
</evidence>
<dbReference type="Pfam" id="PF13377">
    <property type="entry name" value="Peripla_BP_3"/>
    <property type="match status" value="1"/>
</dbReference>
<evidence type="ECO:0000259" key="4">
    <source>
        <dbReference type="PROSITE" id="PS50932"/>
    </source>
</evidence>
<dbReference type="PROSITE" id="PS50932">
    <property type="entry name" value="HTH_LACI_2"/>
    <property type="match status" value="1"/>
</dbReference>
<reference evidence="7" key="1">
    <citation type="submission" date="2018-12" db="EMBL/GenBank/DDBJ databases">
        <title>Tengunoibacter tsumagoiensis gen. nov., sp. nov., Dictyobacter kobayashii sp. nov., D. alpinus sp. nov., and D. joshuensis sp. nov. and description of Dictyobacteraceae fam. nov. within the order Ktedonobacterales isolated from Tengu-no-mugimeshi.</title>
        <authorList>
            <person name="Wang C.M."/>
            <person name="Zheng Y."/>
            <person name="Sakai Y."/>
            <person name="Toyoda A."/>
            <person name="Minakuchi Y."/>
            <person name="Abe K."/>
            <person name="Yokota A."/>
            <person name="Yabe S."/>
        </authorList>
    </citation>
    <scope>NUCLEOTIDE SEQUENCE [LARGE SCALE GENOMIC DNA]</scope>
    <source>
        <strain evidence="7">Uno16</strain>
    </source>
</reference>
<dbReference type="InterPro" id="IPR028082">
    <property type="entry name" value="Peripla_BP_I"/>
</dbReference>
<dbReference type="InterPro" id="IPR000843">
    <property type="entry name" value="HTH_LacI"/>
</dbReference>
<evidence type="ECO:0000256" key="3">
    <source>
        <dbReference type="ARBA" id="ARBA00023163"/>
    </source>
</evidence>
<keyword evidence="7" id="KW-1185">Reference proteome</keyword>
<proteinExistence type="predicted"/>
<comment type="caution">
    <text evidence="5">The sequence shown here is derived from an EMBL/GenBank/DDBJ whole genome shotgun (WGS) entry which is preliminary data.</text>
</comment>
<dbReference type="GO" id="GO:0000976">
    <property type="term" value="F:transcription cis-regulatory region binding"/>
    <property type="evidence" value="ECO:0007669"/>
    <property type="project" value="TreeGrafter"/>
</dbReference>
<evidence type="ECO:0000313" key="6">
    <source>
        <dbReference type="EMBL" id="GCE30354.1"/>
    </source>
</evidence>
<keyword evidence="3" id="KW-0804">Transcription</keyword>
<dbReference type="CDD" id="cd01392">
    <property type="entry name" value="HTH_LacI"/>
    <property type="match status" value="1"/>
</dbReference>
<evidence type="ECO:0000256" key="1">
    <source>
        <dbReference type="ARBA" id="ARBA00023015"/>
    </source>
</evidence>
<feature type="domain" description="HTH lacI-type" evidence="4">
    <location>
        <begin position="5"/>
        <end position="49"/>
    </location>
</feature>
<dbReference type="Gene3D" id="1.10.260.40">
    <property type="entry name" value="lambda repressor-like DNA-binding domains"/>
    <property type="match status" value="1"/>
</dbReference>
<evidence type="ECO:0000313" key="5">
    <source>
        <dbReference type="EMBL" id="GCE30322.1"/>
    </source>
</evidence>
<dbReference type="Pfam" id="PF00356">
    <property type="entry name" value="LacI"/>
    <property type="match status" value="1"/>
</dbReference>
<dbReference type="PANTHER" id="PTHR30146:SF109">
    <property type="entry name" value="HTH-TYPE TRANSCRIPTIONAL REGULATOR GALS"/>
    <property type="match status" value="1"/>
</dbReference>
<sequence length="332" mass="37138">MKVSIRQQDIARHLGVSLGTVSQALRNSPQVSSEMRLEVQRAATELGYIYRPRENQQTDMTNLAFISGAQPNNFFYTGVLQGIEESCRERNITLHYSSLKDISQPDLQRYRANDGLLVAGYVDQRMVRELKNLGLPMVLVDTNLSHLGLERIEIENFGSTYQAVEYLAAAGHRNIAFLCAPPPSRFSSFDNRRGGYFSAMSDLGLEAFDIHGLTDPVLKTSEQVITRWLEQHGKPAFTALVCCNDEAAIGALLAFEHHGIQVPQDISIIGFDDIEMAQVVRPALTTFHVDRNFLGSLAVNQLVERFQQPDKPVASILLETSFVERASTRRLI</sequence>
<evidence type="ECO:0000256" key="2">
    <source>
        <dbReference type="ARBA" id="ARBA00023125"/>
    </source>
</evidence>
<dbReference type="Gene3D" id="3.40.50.2300">
    <property type="match status" value="2"/>
</dbReference>
<organism evidence="5 7">
    <name type="scientific">Dictyobacter alpinus</name>
    <dbReference type="NCBI Taxonomy" id="2014873"/>
    <lineage>
        <taxon>Bacteria</taxon>
        <taxon>Bacillati</taxon>
        <taxon>Chloroflexota</taxon>
        <taxon>Ktedonobacteria</taxon>
        <taxon>Ktedonobacterales</taxon>
        <taxon>Dictyobacteraceae</taxon>
        <taxon>Dictyobacter</taxon>
    </lineage>
</organism>
<dbReference type="EMBL" id="BIFT01000002">
    <property type="protein sequence ID" value="GCE30322.1"/>
    <property type="molecule type" value="Genomic_DNA"/>
</dbReference>
<dbReference type="Proteomes" id="UP000287171">
    <property type="component" value="Unassembled WGS sequence"/>
</dbReference>
<dbReference type="OrthoDB" id="9784962at2"/>
<gene>
    <name evidence="5" type="primary">malI-2_1</name>
    <name evidence="6" type="synonym">malI-2_2</name>
    <name evidence="5" type="ORF">KDA_58060</name>
    <name evidence="6" type="ORF">KDA_58380</name>
</gene>
<keyword evidence="1" id="KW-0805">Transcription regulation</keyword>
<dbReference type="PANTHER" id="PTHR30146">
    <property type="entry name" value="LACI-RELATED TRANSCRIPTIONAL REPRESSOR"/>
    <property type="match status" value="1"/>
</dbReference>
<protein>
    <submittedName>
        <fullName evidence="5">LacI family transcriptional regulator</fullName>
    </submittedName>
</protein>
<keyword evidence="2" id="KW-0238">DNA-binding</keyword>
<dbReference type="RefSeq" id="WP_126630453.1">
    <property type="nucleotide sequence ID" value="NZ_BIFT01000002.1"/>
</dbReference>
<dbReference type="SMART" id="SM00354">
    <property type="entry name" value="HTH_LACI"/>
    <property type="match status" value="1"/>
</dbReference>
<dbReference type="SUPFAM" id="SSF53822">
    <property type="entry name" value="Periplasmic binding protein-like I"/>
    <property type="match status" value="1"/>
</dbReference>
<dbReference type="GO" id="GO:0003700">
    <property type="term" value="F:DNA-binding transcription factor activity"/>
    <property type="evidence" value="ECO:0007669"/>
    <property type="project" value="TreeGrafter"/>
</dbReference>
<name>A0A402BGE4_9CHLR</name>
<accession>A0A402BGE4</accession>
<dbReference type="InterPro" id="IPR046335">
    <property type="entry name" value="LacI/GalR-like_sensor"/>
</dbReference>
<dbReference type="SUPFAM" id="SSF47413">
    <property type="entry name" value="lambda repressor-like DNA-binding domains"/>
    <property type="match status" value="1"/>
</dbReference>
<dbReference type="InterPro" id="IPR010982">
    <property type="entry name" value="Lambda_DNA-bd_dom_sf"/>
</dbReference>